<evidence type="ECO:0000313" key="3">
    <source>
        <dbReference type="EMBL" id="CAA2970558.1"/>
    </source>
</evidence>
<dbReference type="Gramene" id="OE9D003851T1">
    <property type="protein sequence ID" value="OE9D003851C1"/>
    <property type="gene ID" value="OE9D003851"/>
</dbReference>
<dbReference type="GO" id="GO:0003735">
    <property type="term" value="F:structural constituent of ribosome"/>
    <property type="evidence" value="ECO:0007669"/>
    <property type="project" value="InterPro"/>
</dbReference>
<dbReference type="SUPFAM" id="SSF54189">
    <property type="entry name" value="Ribosomal proteins S24e, L23 and L15e"/>
    <property type="match status" value="1"/>
</dbReference>
<evidence type="ECO:0000256" key="1">
    <source>
        <dbReference type="ARBA" id="ARBA00022980"/>
    </source>
</evidence>
<organism evidence="3 4">
    <name type="scientific">Olea europaea subsp. europaea</name>
    <dbReference type="NCBI Taxonomy" id="158383"/>
    <lineage>
        <taxon>Eukaryota</taxon>
        <taxon>Viridiplantae</taxon>
        <taxon>Streptophyta</taxon>
        <taxon>Embryophyta</taxon>
        <taxon>Tracheophyta</taxon>
        <taxon>Spermatophyta</taxon>
        <taxon>Magnoliopsida</taxon>
        <taxon>eudicotyledons</taxon>
        <taxon>Gunneridae</taxon>
        <taxon>Pentapetalae</taxon>
        <taxon>asterids</taxon>
        <taxon>lamiids</taxon>
        <taxon>Lamiales</taxon>
        <taxon>Oleaceae</taxon>
        <taxon>Oleeae</taxon>
        <taxon>Olea</taxon>
    </lineage>
</organism>
<dbReference type="GO" id="GO:1990904">
    <property type="term" value="C:ribonucleoprotein complex"/>
    <property type="evidence" value="ECO:0007669"/>
    <property type="project" value="UniProtKB-KW"/>
</dbReference>
<name>A0A8S0QX77_OLEEU</name>
<dbReference type="Proteomes" id="UP000594638">
    <property type="component" value="Unassembled WGS sequence"/>
</dbReference>
<dbReference type="InterPro" id="IPR012678">
    <property type="entry name" value="Ribosomal_uL23/eL15/eS24_sf"/>
</dbReference>
<feature type="non-terminal residue" evidence="3">
    <location>
        <position position="1"/>
    </location>
</feature>
<protein>
    <submittedName>
        <fullName evidence="3">Ribosomal L23 (Chloroplast)</fullName>
    </submittedName>
</protein>
<gene>
    <name evidence="3" type="ORF">OLEA9_D003851</name>
</gene>
<dbReference type="GO" id="GO:0003729">
    <property type="term" value="F:mRNA binding"/>
    <property type="evidence" value="ECO:0007669"/>
    <property type="project" value="UniProtKB-ARBA"/>
</dbReference>
<evidence type="ECO:0000313" key="4">
    <source>
        <dbReference type="Proteomes" id="UP000594638"/>
    </source>
</evidence>
<dbReference type="GO" id="GO:0006412">
    <property type="term" value="P:translation"/>
    <property type="evidence" value="ECO:0007669"/>
    <property type="project" value="InterPro"/>
</dbReference>
<reference evidence="3 4" key="1">
    <citation type="submission" date="2019-12" db="EMBL/GenBank/DDBJ databases">
        <authorList>
            <person name="Alioto T."/>
            <person name="Alioto T."/>
            <person name="Gomez Garrido J."/>
        </authorList>
    </citation>
    <scope>NUCLEOTIDE SEQUENCE [LARGE SCALE GENOMIC DNA]</scope>
</reference>
<keyword evidence="4" id="KW-1185">Reference proteome</keyword>
<dbReference type="EMBL" id="CACTIH010001977">
    <property type="protein sequence ID" value="CAA2970558.1"/>
    <property type="molecule type" value="Genomic_DNA"/>
</dbReference>
<proteinExistence type="predicted"/>
<accession>A0A8S0QX77</accession>
<sequence>KLFFCVKVIAMNSHRLSRKAQRMGPIMGHTMLYRYMIVTLQPGYSRKSYALEEACTIWEGVLIDQKE</sequence>
<keyword evidence="1" id="KW-0689">Ribosomal protein</keyword>
<dbReference type="AlphaFoldDB" id="A0A8S0QX77"/>
<dbReference type="GO" id="GO:0005840">
    <property type="term" value="C:ribosome"/>
    <property type="evidence" value="ECO:0007669"/>
    <property type="project" value="UniProtKB-KW"/>
</dbReference>
<evidence type="ECO:0000256" key="2">
    <source>
        <dbReference type="ARBA" id="ARBA00023274"/>
    </source>
</evidence>
<feature type="non-terminal residue" evidence="3">
    <location>
        <position position="67"/>
    </location>
</feature>
<keyword evidence="2" id="KW-0687">Ribonucleoprotein</keyword>
<comment type="caution">
    <text evidence="3">The sequence shown here is derived from an EMBL/GenBank/DDBJ whole genome shotgun (WGS) entry which is preliminary data.</text>
</comment>